<dbReference type="Proteomes" id="UP000433071">
    <property type="component" value="Unassembled WGS sequence"/>
</dbReference>
<reference evidence="2 3" key="1">
    <citation type="submission" date="2019-11" db="EMBL/GenBank/DDBJ databases">
        <title>Agromyces kandeliae sp. nov., isolated from mangrove soil.</title>
        <authorList>
            <person name="Wang R."/>
        </authorList>
    </citation>
    <scope>NUCLEOTIDE SEQUENCE [LARGE SCALE GENOMIC DNA]</scope>
    <source>
        <strain evidence="2 3">JCM 11433</strain>
    </source>
</reference>
<name>A0A6I3M7R1_9MICO</name>
<proteinExistence type="predicted"/>
<keyword evidence="3" id="KW-1185">Reference proteome</keyword>
<accession>A0A6I3M7R1</accession>
<dbReference type="AlphaFoldDB" id="A0A6I3M7R1"/>
<dbReference type="OrthoDB" id="9902461at2"/>
<evidence type="ECO:0000256" key="1">
    <source>
        <dbReference type="SAM" id="MobiDB-lite"/>
    </source>
</evidence>
<gene>
    <name evidence="2" type="ORF">GJ743_07215</name>
</gene>
<protein>
    <submittedName>
        <fullName evidence="2">Uncharacterized protein</fullName>
    </submittedName>
</protein>
<evidence type="ECO:0000313" key="2">
    <source>
        <dbReference type="EMBL" id="MTH68157.1"/>
    </source>
</evidence>
<evidence type="ECO:0000313" key="3">
    <source>
        <dbReference type="Proteomes" id="UP000433071"/>
    </source>
</evidence>
<sequence length="82" mass="7904">MNHGSLQAYVDHAGLPSAAGPASAPPASVPAAVPHPLGGQYVPLSEPAVPGRYVGDAGAGAPGSYTGAPAGEPGRYTDVDLA</sequence>
<dbReference type="EMBL" id="WMLB01000018">
    <property type="protein sequence ID" value="MTH68157.1"/>
    <property type="molecule type" value="Genomic_DNA"/>
</dbReference>
<comment type="caution">
    <text evidence="2">The sequence shown here is derived from an EMBL/GenBank/DDBJ whole genome shotgun (WGS) entry which is preliminary data.</text>
</comment>
<organism evidence="2 3">
    <name type="scientific">Agromyces bracchium</name>
    <dbReference type="NCBI Taxonomy" id="88376"/>
    <lineage>
        <taxon>Bacteria</taxon>
        <taxon>Bacillati</taxon>
        <taxon>Actinomycetota</taxon>
        <taxon>Actinomycetes</taxon>
        <taxon>Micrococcales</taxon>
        <taxon>Microbacteriaceae</taxon>
        <taxon>Agromyces</taxon>
    </lineage>
</organism>
<feature type="region of interest" description="Disordered" evidence="1">
    <location>
        <begin position="55"/>
        <end position="82"/>
    </location>
</feature>
<dbReference type="RefSeq" id="WP_155051222.1">
    <property type="nucleotide sequence ID" value="NZ_BAAAIB010000005.1"/>
</dbReference>